<dbReference type="SUPFAM" id="SSF53901">
    <property type="entry name" value="Thiolase-like"/>
    <property type="match status" value="1"/>
</dbReference>
<proteinExistence type="predicted"/>
<reference evidence="6" key="1">
    <citation type="journal article" date="2019" name="Int. J. Syst. Evol. Microbiol.">
        <title>The Global Catalogue of Microorganisms (GCM) 10K type strain sequencing project: providing services to taxonomists for standard genome sequencing and annotation.</title>
        <authorList>
            <consortium name="The Broad Institute Genomics Platform"/>
            <consortium name="The Broad Institute Genome Sequencing Center for Infectious Disease"/>
            <person name="Wu L."/>
            <person name="Ma J."/>
        </authorList>
    </citation>
    <scope>NUCLEOTIDE SEQUENCE [LARGE SCALE GENOMIC DNA]</scope>
    <source>
        <strain evidence="6">CGMCC 1.5362</strain>
    </source>
</reference>
<keyword evidence="6" id="KW-1185">Reference proteome</keyword>
<keyword evidence="1" id="KW-0808">Transferase</keyword>
<sequence length="353" mass="38060">MASYREQERGTPTLNDNAIFRHHDTAVLSVTAVDAPVVKTSEEFDEIIGDSYRRNGLRPGMLAALAGIRERRWWGEDQHFVDGAVEAGRLALEQAGVDPARVGLLVNTSVSRSHLEPSIAVDVHHRLGLGSSCLNFDITNACLGFVNGMQLAATMIDAGQIDYALVVDGEGSREPQERTLERLASDDATARDILDQFATLTLGSGAAAMVLGRASEHPEGHRVVGGVTRAATEHHGLCVGDFSEMRTDTQGLLTAGVQLAKELWHDARDEFDWDDMDRYVVHQVSSVHTGKTAEALGLDESRIPLTFPLLGNVGPAAVAITLAKEADSLRPGDRVLMMGVGSGLNMTCLELTW</sequence>
<keyword evidence="2" id="KW-0012">Acyltransferase</keyword>
<dbReference type="Pfam" id="PF08545">
    <property type="entry name" value="ACP_syn_III"/>
    <property type="match status" value="1"/>
</dbReference>
<comment type="caution">
    <text evidence="5">The sequence shown here is derived from an EMBL/GenBank/DDBJ whole genome shotgun (WGS) entry which is preliminary data.</text>
</comment>
<dbReference type="EMBL" id="BMLB01000007">
    <property type="protein sequence ID" value="GGK81066.1"/>
    <property type="molecule type" value="Genomic_DNA"/>
</dbReference>
<dbReference type="Gene3D" id="3.40.47.10">
    <property type="match status" value="2"/>
</dbReference>
<evidence type="ECO:0000313" key="6">
    <source>
        <dbReference type="Proteomes" id="UP000662111"/>
    </source>
</evidence>
<feature type="domain" description="Beta-ketoacyl-[acyl-carrier-protein] synthase III N-terminal" evidence="4">
    <location>
        <begin position="136"/>
        <end position="217"/>
    </location>
</feature>
<gene>
    <name evidence="5" type="ORF">GCM10011509_31910</name>
</gene>
<evidence type="ECO:0000259" key="3">
    <source>
        <dbReference type="Pfam" id="PF08541"/>
    </source>
</evidence>
<name>A0ABQ2FBN0_9MICO</name>
<evidence type="ECO:0000256" key="2">
    <source>
        <dbReference type="ARBA" id="ARBA00023315"/>
    </source>
</evidence>
<accession>A0ABQ2FBN0</accession>
<dbReference type="PANTHER" id="PTHR34069:SF3">
    <property type="entry name" value="ACYL-COA:ACYL-COA ALKYLTRANSFERASE"/>
    <property type="match status" value="1"/>
</dbReference>
<evidence type="ECO:0000256" key="1">
    <source>
        <dbReference type="ARBA" id="ARBA00022679"/>
    </source>
</evidence>
<dbReference type="RefSeq" id="WP_051145620.1">
    <property type="nucleotide sequence ID" value="NZ_BMLB01000007.1"/>
</dbReference>
<dbReference type="InterPro" id="IPR013747">
    <property type="entry name" value="ACP_syn_III_C"/>
</dbReference>
<evidence type="ECO:0000313" key="5">
    <source>
        <dbReference type="EMBL" id="GGK81066.1"/>
    </source>
</evidence>
<dbReference type="InterPro" id="IPR013751">
    <property type="entry name" value="ACP_syn_III_N"/>
</dbReference>
<evidence type="ECO:0000259" key="4">
    <source>
        <dbReference type="Pfam" id="PF08545"/>
    </source>
</evidence>
<organism evidence="5 6">
    <name type="scientific">Ornithinimicrobium pekingense</name>
    <dbReference type="NCBI Taxonomy" id="384677"/>
    <lineage>
        <taxon>Bacteria</taxon>
        <taxon>Bacillati</taxon>
        <taxon>Actinomycetota</taxon>
        <taxon>Actinomycetes</taxon>
        <taxon>Micrococcales</taxon>
        <taxon>Ornithinimicrobiaceae</taxon>
        <taxon>Ornithinimicrobium</taxon>
    </lineage>
</organism>
<dbReference type="PANTHER" id="PTHR34069">
    <property type="entry name" value="3-OXOACYL-[ACYL-CARRIER-PROTEIN] SYNTHASE 3"/>
    <property type="match status" value="1"/>
</dbReference>
<dbReference type="InterPro" id="IPR016039">
    <property type="entry name" value="Thiolase-like"/>
</dbReference>
<dbReference type="Pfam" id="PF08541">
    <property type="entry name" value="ACP_syn_III_C"/>
    <property type="match status" value="1"/>
</dbReference>
<protein>
    <submittedName>
        <fullName evidence="5">3-oxoacyl-ACP synthase III</fullName>
    </submittedName>
</protein>
<dbReference type="Proteomes" id="UP000662111">
    <property type="component" value="Unassembled WGS sequence"/>
</dbReference>
<feature type="domain" description="Beta-ketoacyl-[acyl-carrier-protein] synthase III C-terminal" evidence="3">
    <location>
        <begin position="269"/>
        <end position="353"/>
    </location>
</feature>
<dbReference type="NCBIfam" id="NF006720">
    <property type="entry name" value="PRK09258.1"/>
    <property type="match status" value="1"/>
</dbReference>